<evidence type="ECO:0000313" key="5">
    <source>
        <dbReference type="EMBL" id="RMJ15916.1"/>
    </source>
</evidence>
<dbReference type="PRINTS" id="PR00080">
    <property type="entry name" value="SDRFAMILY"/>
</dbReference>
<keyword evidence="3" id="KW-0539">Nucleus</keyword>
<comment type="caution">
    <text evidence="5">The sequence shown here is derived from an EMBL/GenBank/DDBJ whole genome shotgun (WGS) entry which is preliminary data.</text>
</comment>
<keyword evidence="2" id="KW-0560">Oxidoreductase</keyword>
<dbReference type="GO" id="GO:0016491">
    <property type="term" value="F:oxidoreductase activity"/>
    <property type="evidence" value="ECO:0007669"/>
    <property type="project" value="UniProtKB-KW"/>
</dbReference>
<sequence>MAHLASRDVIDRGLVTLDLAQTLFDKYRTEAIHHFPFVIPRAETDINSLRSNSPFLFLCIMASMLFKDCSLQRQLGEEVRIQAHRRVLLESESSLELLQGILVYLAWYQYHFLLETQQIVQLAQLCVALVHNLGLDQNPDNAKRKVDLGPDETESYRRSTRTTDQLRALLGTFCTASWIATKFRTRCAMPHTRYIERARQILVTNLEYPTDHLISFFVQTNELSRRICNTFTYDDLDHTEIRDEFVSTVTVQAFSRELNGLKRSLLPGLQQNLALELEFHLIETLISEIALHHDFWDKSPTALGQRHRMLRNLSLSCKSLIDKVIKCPEQEVWYLTFYTYAKICRALSCLSNSAIFMMEQQSGGNATDITILLGNPAVVERVVHLSSLGKELQQKFSGQAIFISPSHDQIDLMTMFSGMMPPPRGTPNPLEGPADYDMTSVVHCDTYPAIDPTKLDLRGKTVLITGASRGLGQTMGISFAKAGASRFAIVARSDMSATVEAIKGAAHKVGHSEPEILAIQADCSNPESVEALAEQVKQAFGHLDIVINNAAILSMQSILESDPAEWLSVLTVNVFGPYLVVRALLPLLLKGESKTIVNVCSVGAHCVTPTISAYQISKLAVLRLTEFICAEHGNDGVIAYSIHPGNVPTTMGNVEDLPPVYRPVFVETPELSADSLAFLTSQRRSWLAGRYINLTWDLPELMAKKDEIVQGDKLKVRLVV</sequence>
<evidence type="ECO:0000313" key="6">
    <source>
        <dbReference type="Proteomes" id="UP000277212"/>
    </source>
</evidence>
<dbReference type="GO" id="GO:0016020">
    <property type="term" value="C:membrane"/>
    <property type="evidence" value="ECO:0007669"/>
    <property type="project" value="TreeGrafter"/>
</dbReference>
<dbReference type="Proteomes" id="UP000277212">
    <property type="component" value="Unassembled WGS sequence"/>
</dbReference>
<comment type="similarity">
    <text evidence="1">Belongs to the short-chain dehydrogenases/reductases (SDR) family.</text>
</comment>
<organism evidence="5 6">
    <name type="scientific">Fusarium kuroshium</name>
    <dbReference type="NCBI Taxonomy" id="2010991"/>
    <lineage>
        <taxon>Eukaryota</taxon>
        <taxon>Fungi</taxon>
        <taxon>Dikarya</taxon>
        <taxon>Ascomycota</taxon>
        <taxon>Pezizomycotina</taxon>
        <taxon>Sordariomycetes</taxon>
        <taxon>Hypocreomycetidae</taxon>
        <taxon>Hypocreales</taxon>
        <taxon>Nectriaceae</taxon>
        <taxon>Fusarium</taxon>
        <taxon>Fusarium solani species complex</taxon>
    </lineage>
</organism>
<dbReference type="SUPFAM" id="SSF51735">
    <property type="entry name" value="NAD(P)-binding Rossmann-fold domains"/>
    <property type="match status" value="1"/>
</dbReference>
<dbReference type="EMBL" id="NKUJ01000056">
    <property type="protein sequence ID" value="RMJ15916.1"/>
    <property type="molecule type" value="Genomic_DNA"/>
</dbReference>
<dbReference type="Pfam" id="PF04082">
    <property type="entry name" value="Fungal_trans"/>
    <property type="match status" value="1"/>
</dbReference>
<dbReference type="InterPro" id="IPR036291">
    <property type="entry name" value="NAD(P)-bd_dom_sf"/>
</dbReference>
<dbReference type="OrthoDB" id="1933717at2759"/>
<dbReference type="InterPro" id="IPR002347">
    <property type="entry name" value="SDR_fam"/>
</dbReference>
<dbReference type="InterPro" id="IPR007219">
    <property type="entry name" value="XnlR_reg_dom"/>
</dbReference>
<dbReference type="Gene3D" id="3.40.50.720">
    <property type="entry name" value="NAD(P)-binding Rossmann-like Domain"/>
    <property type="match status" value="1"/>
</dbReference>
<dbReference type="Pfam" id="PF00106">
    <property type="entry name" value="adh_short"/>
    <property type="match status" value="1"/>
</dbReference>
<accession>A0A3M2SEA9</accession>
<feature type="domain" description="Xylanolytic transcriptional activator regulatory" evidence="4">
    <location>
        <begin position="45"/>
        <end position="185"/>
    </location>
</feature>
<protein>
    <recommendedName>
        <fullName evidence="4">Xylanolytic transcriptional activator regulatory domain-containing protein</fullName>
    </recommendedName>
</protein>
<name>A0A3M2SEA9_9HYPO</name>
<dbReference type="PRINTS" id="PR00081">
    <property type="entry name" value="GDHRDH"/>
</dbReference>
<evidence type="ECO:0000259" key="4">
    <source>
        <dbReference type="Pfam" id="PF04082"/>
    </source>
</evidence>
<evidence type="ECO:0000256" key="1">
    <source>
        <dbReference type="ARBA" id="ARBA00006484"/>
    </source>
</evidence>
<dbReference type="CDD" id="cd05233">
    <property type="entry name" value="SDR_c"/>
    <property type="match status" value="1"/>
</dbReference>
<evidence type="ECO:0000256" key="2">
    <source>
        <dbReference type="ARBA" id="ARBA00023002"/>
    </source>
</evidence>
<reference evidence="5 6" key="1">
    <citation type="submission" date="2017-06" db="EMBL/GenBank/DDBJ databases">
        <title>Comparative genomic analysis of Ambrosia Fusariam Clade fungi.</title>
        <authorList>
            <person name="Stajich J.E."/>
            <person name="Carrillo J."/>
            <person name="Kijimoto T."/>
            <person name="Eskalen A."/>
            <person name="O'Donnell K."/>
            <person name="Kasson M."/>
        </authorList>
    </citation>
    <scope>NUCLEOTIDE SEQUENCE [LARGE SCALE GENOMIC DNA]</scope>
    <source>
        <strain evidence="5">UCR3666</strain>
    </source>
</reference>
<proteinExistence type="inferred from homology"/>
<dbReference type="CDD" id="cd12148">
    <property type="entry name" value="fungal_TF_MHR"/>
    <property type="match status" value="1"/>
</dbReference>
<dbReference type="PANTHER" id="PTHR44196:SF1">
    <property type="entry name" value="DEHYDROGENASE_REDUCTASE SDR FAMILY MEMBER 7B"/>
    <property type="match status" value="1"/>
</dbReference>
<keyword evidence="6" id="KW-1185">Reference proteome</keyword>
<evidence type="ECO:0000256" key="3">
    <source>
        <dbReference type="ARBA" id="ARBA00023242"/>
    </source>
</evidence>
<dbReference type="PANTHER" id="PTHR44196">
    <property type="entry name" value="DEHYDROGENASE/REDUCTASE SDR FAMILY MEMBER 7B"/>
    <property type="match status" value="1"/>
</dbReference>
<dbReference type="STRING" id="2010991.A0A3M2SEA9"/>
<dbReference type="AlphaFoldDB" id="A0A3M2SEA9"/>
<gene>
    <name evidence="5" type="ORF">CDV36_004399</name>
</gene>